<evidence type="ECO:0000313" key="3">
    <source>
        <dbReference type="Proteomes" id="UP000503840"/>
    </source>
</evidence>
<dbReference type="Proteomes" id="UP000503840">
    <property type="component" value="Unassembled WGS sequence"/>
</dbReference>
<dbReference type="Pfam" id="PF07238">
    <property type="entry name" value="PilZ"/>
    <property type="match status" value="1"/>
</dbReference>
<dbReference type="Gene3D" id="2.40.10.220">
    <property type="entry name" value="predicted glycosyltransferase like domains"/>
    <property type="match status" value="1"/>
</dbReference>
<organism evidence="2 3">
    <name type="scientific">Desulfovibrio subterraneus</name>
    <dbReference type="NCBI Taxonomy" id="2718620"/>
    <lineage>
        <taxon>Bacteria</taxon>
        <taxon>Pseudomonadati</taxon>
        <taxon>Thermodesulfobacteriota</taxon>
        <taxon>Desulfovibrionia</taxon>
        <taxon>Desulfovibrionales</taxon>
        <taxon>Desulfovibrionaceae</taxon>
        <taxon>Desulfovibrio</taxon>
    </lineage>
</organism>
<protein>
    <recommendedName>
        <fullName evidence="1">PilZ domain-containing protein</fullName>
    </recommendedName>
</protein>
<gene>
    <name evidence="2" type="ORF">DSM101010T_00610</name>
</gene>
<dbReference type="GO" id="GO:0035438">
    <property type="term" value="F:cyclic-di-GMP binding"/>
    <property type="evidence" value="ECO:0007669"/>
    <property type="project" value="InterPro"/>
</dbReference>
<dbReference type="RefSeq" id="WP_174403407.1">
    <property type="nucleotide sequence ID" value="NZ_BLVO01000001.1"/>
</dbReference>
<sequence length="114" mass="12644">MSASHVDRRKHSRLELKAYGFRHVCRVQHGGRNLEVHLIDISPGGARIRFLNGADTRPAIQAAVYFDTMLNMNGVKLNGLGSSVRWVSGDECGLMFERELELAASDLQLLLNPA</sequence>
<dbReference type="AlphaFoldDB" id="A0A7J0BDG9"/>
<reference evidence="2 3" key="1">
    <citation type="submission" date="2020-05" db="EMBL/GenBank/DDBJ databases">
        <title>Draft genome sequence of Desulfovibrio sp. strain HN2T.</title>
        <authorList>
            <person name="Ueno A."/>
            <person name="Tamazawa S."/>
            <person name="Tamamura S."/>
            <person name="Murakami T."/>
            <person name="Kiyama T."/>
            <person name="Inomata H."/>
            <person name="Amano Y."/>
            <person name="Miyakawa K."/>
            <person name="Tamaki H."/>
            <person name="Naganuma T."/>
            <person name="Kaneko K."/>
        </authorList>
    </citation>
    <scope>NUCLEOTIDE SEQUENCE [LARGE SCALE GENOMIC DNA]</scope>
    <source>
        <strain evidence="2 3">HN2</strain>
    </source>
</reference>
<feature type="domain" description="PilZ" evidence="1">
    <location>
        <begin position="7"/>
        <end position="104"/>
    </location>
</feature>
<evidence type="ECO:0000313" key="2">
    <source>
        <dbReference type="EMBL" id="GFM31696.1"/>
    </source>
</evidence>
<keyword evidence="3" id="KW-1185">Reference proteome</keyword>
<proteinExistence type="predicted"/>
<comment type="caution">
    <text evidence="2">The sequence shown here is derived from an EMBL/GenBank/DDBJ whole genome shotgun (WGS) entry which is preliminary data.</text>
</comment>
<evidence type="ECO:0000259" key="1">
    <source>
        <dbReference type="Pfam" id="PF07238"/>
    </source>
</evidence>
<dbReference type="InterPro" id="IPR009875">
    <property type="entry name" value="PilZ_domain"/>
</dbReference>
<dbReference type="SUPFAM" id="SSF141371">
    <property type="entry name" value="PilZ domain-like"/>
    <property type="match status" value="1"/>
</dbReference>
<accession>A0A7J0BDG9</accession>
<name>A0A7J0BDG9_9BACT</name>
<dbReference type="EMBL" id="BLVO01000001">
    <property type="protein sequence ID" value="GFM31696.1"/>
    <property type="molecule type" value="Genomic_DNA"/>
</dbReference>